<accession>A0AAU7FKX8</accession>
<feature type="transmembrane region" description="Helical" evidence="1">
    <location>
        <begin position="437"/>
        <end position="458"/>
    </location>
</feature>
<dbReference type="AlphaFoldDB" id="A0AAU7FKX8"/>
<evidence type="ECO:0008006" key="3">
    <source>
        <dbReference type="Google" id="ProtNLM"/>
    </source>
</evidence>
<proteinExistence type="predicted"/>
<feature type="transmembrane region" description="Helical" evidence="1">
    <location>
        <begin position="131"/>
        <end position="148"/>
    </location>
</feature>
<keyword evidence="1" id="KW-1133">Transmembrane helix</keyword>
<feature type="transmembrane region" description="Helical" evidence="1">
    <location>
        <begin position="104"/>
        <end position="125"/>
    </location>
</feature>
<dbReference type="RefSeq" id="WP_047946441.1">
    <property type="nucleotide sequence ID" value="NZ_CP157353.1"/>
</dbReference>
<sequence length="506" mass="59656">MFKIIILEIKAITRQYKDIYKISSKEAFMYLLFFMLTILLFYILSLFDIKLLNVQKIIYVFSIFLSISIHKNFLYEYVKNKRIEYPEVFPLNREKFFYIKAIKYDFIVLMESLIIFIPIGIAFWLAGYSSLYNAIFFIITALLIYLITNNVVSVVKFLKMKLVKPVITIFFKSLMLVFFFYIVSIAISELEKIIGYLYNDKKIDLVTHFDSLRYFFSLDIFNFVFIMLSFMIFLIVVLLKVLLYSRLNLVNNIENKRGLLFNRRFFKSPILNKEIKYLASQGILEKVLTNSFVYFVASILLLILNFIMKVEIIIPNNLVLLLLIGESLRAVEELSKNYLGNEKRYVENYIFSGFDLTNLLINKIVLNNIIILVSMLPILILFTIVFKFTLAFFLLALVCLILNTISFSIISVYFNSAKTSFVNKLAIPHRYAPYKKMAFNTMILYSNLIIIIFFELLFSGWFRILLSTVILIVQTLIVIISFSLILRKKREVLYGEYSYSVYKENR</sequence>
<protein>
    <recommendedName>
        <fullName evidence="3">ABC transporter permease</fullName>
    </recommendedName>
</protein>
<feature type="transmembrane region" description="Helical" evidence="1">
    <location>
        <begin position="392"/>
        <end position="416"/>
    </location>
</feature>
<name>A0AAU7FKX8_9BACI</name>
<evidence type="ECO:0000313" key="2">
    <source>
        <dbReference type="EMBL" id="XBM04797.1"/>
    </source>
</evidence>
<reference evidence="2" key="1">
    <citation type="submission" date="2024-05" db="EMBL/GenBank/DDBJ databases">
        <authorList>
            <person name="Liu Z."/>
        </authorList>
    </citation>
    <scope>NUCLEOTIDE SEQUENCE</scope>
    <source>
        <strain evidence="2">BS1807G30</strain>
    </source>
</reference>
<organism evidence="2">
    <name type="scientific">Bacillus sp. BS1807G30</name>
    <dbReference type="NCBI Taxonomy" id="3153756"/>
    <lineage>
        <taxon>Bacteria</taxon>
        <taxon>Bacillati</taxon>
        <taxon>Bacillota</taxon>
        <taxon>Bacilli</taxon>
        <taxon>Bacillales</taxon>
        <taxon>Bacillaceae</taxon>
        <taxon>Bacillus</taxon>
    </lineage>
</organism>
<feature type="transmembrane region" description="Helical" evidence="1">
    <location>
        <begin position="220"/>
        <end position="243"/>
    </location>
</feature>
<feature type="transmembrane region" description="Helical" evidence="1">
    <location>
        <begin position="57"/>
        <end position="75"/>
    </location>
</feature>
<gene>
    <name evidence="2" type="ORF">ABG082_03250</name>
</gene>
<feature type="transmembrane region" description="Helical" evidence="1">
    <location>
        <begin position="364"/>
        <end position="386"/>
    </location>
</feature>
<keyword evidence="1" id="KW-0812">Transmembrane</keyword>
<feature type="transmembrane region" description="Helical" evidence="1">
    <location>
        <begin position="169"/>
        <end position="187"/>
    </location>
</feature>
<evidence type="ECO:0000256" key="1">
    <source>
        <dbReference type="SAM" id="Phobius"/>
    </source>
</evidence>
<feature type="transmembrane region" description="Helical" evidence="1">
    <location>
        <begin position="287"/>
        <end position="307"/>
    </location>
</feature>
<keyword evidence="1" id="KW-0472">Membrane</keyword>
<dbReference type="EMBL" id="CP157353">
    <property type="protein sequence ID" value="XBM04797.1"/>
    <property type="molecule type" value="Genomic_DNA"/>
</dbReference>
<feature type="transmembrane region" description="Helical" evidence="1">
    <location>
        <begin position="464"/>
        <end position="486"/>
    </location>
</feature>
<feature type="transmembrane region" description="Helical" evidence="1">
    <location>
        <begin position="27"/>
        <end position="45"/>
    </location>
</feature>